<dbReference type="EMBL" id="JASCZI010091354">
    <property type="protein sequence ID" value="MED6150048.1"/>
    <property type="molecule type" value="Genomic_DNA"/>
</dbReference>
<gene>
    <name evidence="2" type="ORF">PIB30_068423</name>
</gene>
<feature type="compositionally biased region" description="Low complexity" evidence="1">
    <location>
        <begin position="40"/>
        <end position="57"/>
    </location>
</feature>
<dbReference type="SUPFAM" id="SSF55826">
    <property type="entry name" value="YbaK/ProRS associated domain"/>
    <property type="match status" value="1"/>
</dbReference>
<evidence type="ECO:0000313" key="2">
    <source>
        <dbReference type="EMBL" id="MED6150048.1"/>
    </source>
</evidence>
<dbReference type="InterPro" id="IPR036754">
    <property type="entry name" value="YbaK/aa-tRNA-synt-asso_dom_sf"/>
</dbReference>
<feature type="region of interest" description="Disordered" evidence="1">
    <location>
        <begin position="23"/>
        <end position="58"/>
    </location>
</feature>
<accession>A0ABU6TQA5</accession>
<dbReference type="Gene3D" id="3.90.960.10">
    <property type="entry name" value="YbaK/aminoacyl-tRNA synthetase-associated domain"/>
    <property type="match status" value="1"/>
</dbReference>
<evidence type="ECO:0000313" key="3">
    <source>
        <dbReference type="Proteomes" id="UP001341840"/>
    </source>
</evidence>
<evidence type="ECO:0000256" key="1">
    <source>
        <dbReference type="SAM" id="MobiDB-lite"/>
    </source>
</evidence>
<dbReference type="PANTHER" id="PTHR31423:SF3">
    <property type="entry name" value="PROLYL-TRNA SYNTHETASE ASSOCIATED DOMAIN-CONTAINING PROTEIN 1-RELATED"/>
    <property type="match status" value="1"/>
</dbReference>
<organism evidence="2 3">
    <name type="scientific">Stylosanthes scabra</name>
    <dbReference type="NCBI Taxonomy" id="79078"/>
    <lineage>
        <taxon>Eukaryota</taxon>
        <taxon>Viridiplantae</taxon>
        <taxon>Streptophyta</taxon>
        <taxon>Embryophyta</taxon>
        <taxon>Tracheophyta</taxon>
        <taxon>Spermatophyta</taxon>
        <taxon>Magnoliopsida</taxon>
        <taxon>eudicotyledons</taxon>
        <taxon>Gunneridae</taxon>
        <taxon>Pentapetalae</taxon>
        <taxon>rosids</taxon>
        <taxon>fabids</taxon>
        <taxon>Fabales</taxon>
        <taxon>Fabaceae</taxon>
        <taxon>Papilionoideae</taxon>
        <taxon>50 kb inversion clade</taxon>
        <taxon>dalbergioids sensu lato</taxon>
        <taxon>Dalbergieae</taxon>
        <taxon>Pterocarpus clade</taxon>
        <taxon>Stylosanthes</taxon>
    </lineage>
</organism>
<dbReference type="InterPro" id="IPR040285">
    <property type="entry name" value="ProX/PRXD1"/>
</dbReference>
<feature type="non-terminal residue" evidence="2">
    <location>
        <position position="167"/>
    </location>
</feature>
<name>A0ABU6TQA5_9FABA</name>
<dbReference type="PANTHER" id="PTHR31423">
    <property type="entry name" value="YBAK DOMAIN-CONTAINING PROTEIN"/>
    <property type="match status" value="1"/>
</dbReference>
<reference evidence="2 3" key="1">
    <citation type="journal article" date="2023" name="Plants (Basel)">
        <title>Bridging the Gap: Combining Genomics and Transcriptomics Approaches to Understand Stylosanthes scabra, an Orphan Legume from the Brazilian Caatinga.</title>
        <authorList>
            <person name="Ferreira-Neto J.R.C."/>
            <person name="da Silva M.D."/>
            <person name="Binneck E."/>
            <person name="de Melo N.F."/>
            <person name="da Silva R.H."/>
            <person name="de Melo A.L.T.M."/>
            <person name="Pandolfi V."/>
            <person name="Bustamante F.O."/>
            <person name="Brasileiro-Vidal A.C."/>
            <person name="Benko-Iseppon A.M."/>
        </authorList>
    </citation>
    <scope>NUCLEOTIDE SEQUENCE [LARGE SCALE GENOMIC DNA]</scope>
    <source>
        <tissue evidence="2">Leaves</tissue>
    </source>
</reference>
<sequence length="167" mass="18028">MDTFEVIEPTQFLPSLAITFEGTLIEPPSEPPSPRRRHSPSSPRPILRSPLSSSPSPAVVEKGALKTTKTHIWLCLPALSLLLTLRSTSTSAHRSRHKAQFPPSSTPLNVSSLLRCSTAGTGQEKQIYIVSALADTKVDLKVLSQRLGLGKGGLRMAPEEAIGEKLQ</sequence>
<comment type="caution">
    <text evidence="2">The sequence shown here is derived from an EMBL/GenBank/DDBJ whole genome shotgun (WGS) entry which is preliminary data.</text>
</comment>
<protein>
    <submittedName>
        <fullName evidence="2">Uncharacterized protein</fullName>
    </submittedName>
</protein>
<keyword evidence="3" id="KW-1185">Reference proteome</keyword>
<proteinExistence type="predicted"/>
<dbReference type="Proteomes" id="UP001341840">
    <property type="component" value="Unassembled WGS sequence"/>
</dbReference>